<evidence type="ECO:0000256" key="1">
    <source>
        <dbReference type="SAM" id="Coils"/>
    </source>
</evidence>
<sequence>MAHNNEAPDAPSQEANGTRDQRIWIIGGNALIIGLSWTGLLDRLALDYIDSASISALLAFSTARTLNAIVSILQSIQTGPVIATIHPGELLDPINDLAEQFSDVMKLAIASLFGQKMVIEIASTTLFKILLTLSGALLCISIFFRQSLTSSALFRVFSFFAFIRIIIVLVVLMNGMIAHAFVDQYADREASVIDASADEVGSAVPGLAPAQPSDISAEEQASLNGRLAFLKTEEERVSQKVQAAKSQVSESQEALETARRDFREYRADIGMVEKLNVFDRTSQYKTLSEELENRKAALDASVARLEAATSSMASIHDETAEINGRLSGESSGWFASMQSGLNKLKAATDFSALKEKLDRITTSLLNMMAVFILKTIIMPLIILVLFLKGFKRIWGVDIRDWIHDESARLREKRQ</sequence>
<keyword evidence="2" id="KW-0472">Membrane</keyword>
<dbReference type="OrthoDB" id="5293851at2"/>
<feature type="coiled-coil region" evidence="1">
    <location>
        <begin position="227"/>
        <end position="308"/>
    </location>
</feature>
<feature type="transmembrane region" description="Helical" evidence="2">
    <location>
        <begin position="364"/>
        <end position="387"/>
    </location>
</feature>
<accession>A0A420WYX9</accession>
<reference evidence="3 4" key="1">
    <citation type="submission" date="2018-10" db="EMBL/GenBank/DDBJ databases">
        <title>Genomic Encyclopedia of Type Strains, Phase IV (KMG-IV): sequencing the most valuable type-strain genomes for metagenomic binning, comparative biology and taxonomic classification.</title>
        <authorList>
            <person name="Goeker M."/>
        </authorList>
    </citation>
    <scope>NUCLEOTIDE SEQUENCE [LARGE SCALE GENOMIC DNA]</scope>
    <source>
        <strain evidence="3 4">DSM 23229</strain>
    </source>
</reference>
<dbReference type="EMBL" id="RBIN01000002">
    <property type="protein sequence ID" value="RKR06543.1"/>
    <property type="molecule type" value="Genomic_DNA"/>
</dbReference>
<keyword evidence="1" id="KW-0175">Coiled coil</keyword>
<evidence type="ECO:0000313" key="3">
    <source>
        <dbReference type="EMBL" id="RKR06543.1"/>
    </source>
</evidence>
<feature type="transmembrane region" description="Helical" evidence="2">
    <location>
        <begin position="125"/>
        <end position="144"/>
    </location>
</feature>
<dbReference type="Proteomes" id="UP000281975">
    <property type="component" value="Unassembled WGS sequence"/>
</dbReference>
<evidence type="ECO:0000256" key="2">
    <source>
        <dbReference type="SAM" id="Phobius"/>
    </source>
</evidence>
<proteinExistence type="predicted"/>
<comment type="caution">
    <text evidence="3">The sequence shown here is derived from an EMBL/GenBank/DDBJ whole genome shotgun (WGS) entry which is preliminary data.</text>
</comment>
<dbReference type="AlphaFoldDB" id="A0A420WYX9"/>
<feature type="transmembrane region" description="Helical" evidence="2">
    <location>
        <begin position="23"/>
        <end position="41"/>
    </location>
</feature>
<keyword evidence="2" id="KW-1133">Transmembrane helix</keyword>
<dbReference type="RefSeq" id="WP_121171042.1">
    <property type="nucleotide sequence ID" value="NZ_RBIN01000002.1"/>
</dbReference>
<name>A0A420WYX9_9GAMM</name>
<keyword evidence="2" id="KW-0812">Transmembrane</keyword>
<protein>
    <submittedName>
        <fullName evidence="3">Uncharacterized protein</fullName>
    </submittedName>
</protein>
<organism evidence="3 4">
    <name type="scientific">Kushneria sinocarnis</name>
    <dbReference type="NCBI Taxonomy" id="595502"/>
    <lineage>
        <taxon>Bacteria</taxon>
        <taxon>Pseudomonadati</taxon>
        <taxon>Pseudomonadota</taxon>
        <taxon>Gammaproteobacteria</taxon>
        <taxon>Oceanospirillales</taxon>
        <taxon>Halomonadaceae</taxon>
        <taxon>Kushneria</taxon>
    </lineage>
</organism>
<evidence type="ECO:0000313" key="4">
    <source>
        <dbReference type="Proteomes" id="UP000281975"/>
    </source>
</evidence>
<gene>
    <name evidence="3" type="ORF">C7446_0522</name>
</gene>
<feature type="transmembrane region" description="Helical" evidence="2">
    <location>
        <begin position="156"/>
        <end position="182"/>
    </location>
</feature>
<keyword evidence="4" id="KW-1185">Reference proteome</keyword>